<dbReference type="Proteomes" id="UP000285310">
    <property type="component" value="Unassembled WGS sequence"/>
</dbReference>
<dbReference type="GO" id="GO:0005737">
    <property type="term" value="C:cytoplasm"/>
    <property type="evidence" value="ECO:0007669"/>
    <property type="project" value="UniProtKB-SubCell"/>
</dbReference>
<name>A0A423Q005_9GAMM</name>
<dbReference type="FunCoup" id="A0A423Q005">
    <property type="interactions" value="68"/>
</dbReference>
<dbReference type="EMBL" id="AYKG01000006">
    <property type="protein sequence ID" value="ROO31334.1"/>
    <property type="molecule type" value="Genomic_DNA"/>
</dbReference>
<dbReference type="Pfam" id="PF21982">
    <property type="entry name" value="RecX_HTH1"/>
    <property type="match status" value="1"/>
</dbReference>
<dbReference type="RefSeq" id="WP_123657211.1">
    <property type="nucleotide sequence ID" value="NZ_AYKG01000006.1"/>
</dbReference>
<gene>
    <name evidence="5" type="primary">recX</name>
    <name evidence="9" type="ORF">SAJA_03290</name>
</gene>
<dbReference type="Pfam" id="PF02631">
    <property type="entry name" value="RecX_HTH2"/>
    <property type="match status" value="1"/>
</dbReference>
<dbReference type="PANTHER" id="PTHR33602">
    <property type="entry name" value="REGULATORY PROTEIN RECX FAMILY PROTEIN"/>
    <property type="match status" value="1"/>
</dbReference>
<evidence type="ECO:0000256" key="2">
    <source>
        <dbReference type="ARBA" id="ARBA00009695"/>
    </source>
</evidence>
<dbReference type="HAMAP" id="MF_01114">
    <property type="entry name" value="RecX"/>
    <property type="match status" value="1"/>
</dbReference>
<dbReference type="Pfam" id="PF21981">
    <property type="entry name" value="RecX_HTH3"/>
    <property type="match status" value="1"/>
</dbReference>
<sequence length="152" mass="17048">MSDDEDIQAERLAIRKRAMDLLARREHAYKELVTKLAKHEHARDEIEIVLDGLVDDDLLSDVRFAEASVASKARRGVGPVRIRAELMQAGVTESVIDTALADSEADWVAIAGAAREKRFGPDWPEDFPTKAKQMRFLQRRGFDGDQLAAVFD</sequence>
<evidence type="ECO:0000259" key="8">
    <source>
        <dbReference type="Pfam" id="PF21982"/>
    </source>
</evidence>
<evidence type="ECO:0000313" key="9">
    <source>
        <dbReference type="EMBL" id="ROO31334.1"/>
    </source>
</evidence>
<dbReference type="InterPro" id="IPR003783">
    <property type="entry name" value="Regulatory_RecX"/>
</dbReference>
<comment type="caution">
    <text evidence="9">The sequence shown here is derived from an EMBL/GenBank/DDBJ whole genome shotgun (WGS) entry which is preliminary data.</text>
</comment>
<dbReference type="PANTHER" id="PTHR33602:SF1">
    <property type="entry name" value="REGULATORY PROTEIN RECX FAMILY PROTEIN"/>
    <property type="match status" value="1"/>
</dbReference>
<feature type="domain" description="RecX second three-helical" evidence="6">
    <location>
        <begin position="60"/>
        <end position="100"/>
    </location>
</feature>
<evidence type="ECO:0000259" key="6">
    <source>
        <dbReference type="Pfam" id="PF02631"/>
    </source>
</evidence>
<comment type="function">
    <text evidence="5">Modulates RecA activity.</text>
</comment>
<dbReference type="AlphaFoldDB" id="A0A423Q005"/>
<protein>
    <recommendedName>
        <fullName evidence="3 5">Regulatory protein RecX</fullName>
    </recommendedName>
</protein>
<evidence type="ECO:0000256" key="4">
    <source>
        <dbReference type="ARBA" id="ARBA00022490"/>
    </source>
</evidence>
<dbReference type="InterPro" id="IPR053924">
    <property type="entry name" value="RecX_HTH_2nd"/>
</dbReference>
<evidence type="ECO:0000259" key="7">
    <source>
        <dbReference type="Pfam" id="PF21981"/>
    </source>
</evidence>
<dbReference type="Gene3D" id="1.10.10.10">
    <property type="entry name" value="Winged helix-like DNA-binding domain superfamily/Winged helix DNA-binding domain"/>
    <property type="match status" value="3"/>
</dbReference>
<accession>A0A423Q005</accession>
<evidence type="ECO:0000313" key="10">
    <source>
        <dbReference type="Proteomes" id="UP000285310"/>
    </source>
</evidence>
<evidence type="ECO:0000256" key="5">
    <source>
        <dbReference type="HAMAP-Rule" id="MF_01114"/>
    </source>
</evidence>
<dbReference type="OrthoDB" id="7066780at2"/>
<evidence type="ECO:0000256" key="1">
    <source>
        <dbReference type="ARBA" id="ARBA00004496"/>
    </source>
</evidence>
<feature type="domain" description="RecX first three-helical" evidence="8">
    <location>
        <begin position="16"/>
        <end position="51"/>
    </location>
</feature>
<keyword evidence="4 5" id="KW-0963">Cytoplasm</keyword>
<dbReference type="InterPro" id="IPR053926">
    <property type="entry name" value="RecX_HTH_1st"/>
</dbReference>
<proteinExistence type="inferred from homology"/>
<reference evidence="9 10" key="1">
    <citation type="submission" date="2013-10" db="EMBL/GenBank/DDBJ databases">
        <title>Salinisphaera japonica YTM-1 Genome Sequencing.</title>
        <authorList>
            <person name="Lai Q."/>
            <person name="Li C."/>
            <person name="Shao Z."/>
        </authorList>
    </citation>
    <scope>NUCLEOTIDE SEQUENCE [LARGE SCALE GENOMIC DNA]</scope>
    <source>
        <strain evidence="9 10">YTM-1</strain>
    </source>
</reference>
<dbReference type="InterPro" id="IPR053925">
    <property type="entry name" value="RecX_HTH_3rd"/>
</dbReference>
<dbReference type="InterPro" id="IPR036388">
    <property type="entry name" value="WH-like_DNA-bd_sf"/>
</dbReference>
<comment type="subcellular location">
    <subcellularLocation>
        <location evidence="1 5">Cytoplasm</location>
    </subcellularLocation>
</comment>
<evidence type="ECO:0000256" key="3">
    <source>
        <dbReference type="ARBA" id="ARBA00018111"/>
    </source>
</evidence>
<feature type="domain" description="RecX third three-helical" evidence="7">
    <location>
        <begin position="109"/>
        <end position="146"/>
    </location>
</feature>
<dbReference type="GO" id="GO:0006282">
    <property type="term" value="P:regulation of DNA repair"/>
    <property type="evidence" value="ECO:0007669"/>
    <property type="project" value="UniProtKB-UniRule"/>
</dbReference>
<organism evidence="9 10">
    <name type="scientific">Salinisphaera japonica YTM-1</name>
    <dbReference type="NCBI Taxonomy" id="1209778"/>
    <lineage>
        <taxon>Bacteria</taxon>
        <taxon>Pseudomonadati</taxon>
        <taxon>Pseudomonadota</taxon>
        <taxon>Gammaproteobacteria</taxon>
        <taxon>Salinisphaerales</taxon>
        <taxon>Salinisphaeraceae</taxon>
        <taxon>Salinisphaera</taxon>
    </lineage>
</organism>
<dbReference type="InParanoid" id="A0A423Q005"/>
<comment type="similarity">
    <text evidence="2 5">Belongs to the RecX family.</text>
</comment>
<keyword evidence="10" id="KW-1185">Reference proteome</keyword>